<feature type="compositionally biased region" description="Basic and acidic residues" evidence="2">
    <location>
        <begin position="166"/>
        <end position="178"/>
    </location>
</feature>
<feature type="compositionally biased region" description="Polar residues" evidence="2">
    <location>
        <begin position="326"/>
        <end position="335"/>
    </location>
</feature>
<feature type="coiled-coil region" evidence="1">
    <location>
        <begin position="61"/>
        <end position="106"/>
    </location>
</feature>
<feature type="compositionally biased region" description="Basic and acidic residues" evidence="2">
    <location>
        <begin position="234"/>
        <end position="245"/>
    </location>
</feature>
<keyword evidence="3" id="KW-0812">Transmembrane</keyword>
<dbReference type="AlphaFoldDB" id="A0A4Q9W9D0"/>
<accession>A0A4Q9W9D0</accession>
<dbReference type="GeneID" id="58089487"/>
<reference evidence="4 5" key="1">
    <citation type="journal article" date="2019" name="Sci. Transl. Med.">
        <title>Quorum sensing between bacterial species on the skin protects against epidermal injury in atopic dermatitis.</title>
        <authorList>
            <person name="Williams M.R."/>
        </authorList>
    </citation>
    <scope>NUCLEOTIDE SEQUENCE [LARGE SCALE GENOMIC DNA]</scope>
    <source>
        <strain evidence="4 5">E7</strain>
    </source>
</reference>
<feature type="transmembrane region" description="Helical" evidence="3">
    <location>
        <begin position="42"/>
        <end position="60"/>
    </location>
</feature>
<sequence>MSQKFNQQPLEHTHSGDILSHDSYQHQNLTPYSNEVPKRKDFVVSFITGAIIGSTIGLLYKNKGFEKIDELKKKEQELEQKYLNIKEQAETNFNAIKSKIEDFKQQDSISPDEIAAQQQAIKEEVNDTLKDDSPEAQEIQQAKAEAKEENKKEASATEIAAQQQAIKHETNDALKDDSPEAQEIQQAKAEAQEENKKEASATEIAAQQQAIKHETNDALKDDSPEAQEIQQAKAEAKEENKKEASATEIAAQQQAIKHETNDTLKAPSNKTKKMMVNNQAQRLAQAAKGKAQKMEQDSSVTAKTKALLTEPELKFVKVERVPNLVTKPSINQPEAQIKDQQTHQSAHFDNGVITHEEKSIQQDNSTKNERKSTPKQAQRVEKAKSKIDKRTFND</sequence>
<evidence type="ECO:0000256" key="2">
    <source>
        <dbReference type="SAM" id="MobiDB-lite"/>
    </source>
</evidence>
<organism evidence="4 5">
    <name type="scientific">Staphylococcus lugdunensis</name>
    <dbReference type="NCBI Taxonomy" id="28035"/>
    <lineage>
        <taxon>Bacteria</taxon>
        <taxon>Bacillati</taxon>
        <taxon>Bacillota</taxon>
        <taxon>Bacilli</taxon>
        <taxon>Bacillales</taxon>
        <taxon>Staphylococcaceae</taxon>
        <taxon>Staphylococcus</taxon>
    </lineage>
</organism>
<evidence type="ECO:0000256" key="3">
    <source>
        <dbReference type="SAM" id="Phobius"/>
    </source>
</evidence>
<proteinExistence type="predicted"/>
<name>A0A4Q9W9D0_STALU</name>
<evidence type="ECO:0000313" key="5">
    <source>
        <dbReference type="Proteomes" id="UP000293637"/>
    </source>
</evidence>
<gene>
    <name evidence="4" type="ORF">EQ812_09455</name>
</gene>
<keyword evidence="3" id="KW-0472">Membrane</keyword>
<dbReference type="Proteomes" id="UP000293637">
    <property type="component" value="Unassembled WGS sequence"/>
</dbReference>
<feature type="region of interest" description="Disordered" evidence="2">
    <location>
        <begin position="127"/>
        <end position="303"/>
    </location>
</feature>
<feature type="compositionally biased region" description="Basic and acidic residues" evidence="2">
    <location>
        <begin position="190"/>
        <end position="200"/>
    </location>
</feature>
<keyword evidence="3" id="KW-1133">Transmembrane helix</keyword>
<evidence type="ECO:0000256" key="1">
    <source>
        <dbReference type="SAM" id="Coils"/>
    </source>
</evidence>
<feature type="region of interest" description="Disordered" evidence="2">
    <location>
        <begin position="325"/>
        <end position="394"/>
    </location>
</feature>
<keyword evidence="1" id="KW-0175">Coiled coil</keyword>
<feature type="compositionally biased region" description="Basic and acidic residues" evidence="2">
    <location>
        <begin position="211"/>
        <end position="223"/>
    </location>
</feature>
<dbReference type="EMBL" id="SCHB01000006">
    <property type="protein sequence ID" value="TBW71695.1"/>
    <property type="molecule type" value="Genomic_DNA"/>
</dbReference>
<dbReference type="RefSeq" id="WP_062248817.1">
    <property type="nucleotide sequence ID" value="NZ_AP021848.1"/>
</dbReference>
<protein>
    <submittedName>
        <fullName evidence="4">Maebl</fullName>
    </submittedName>
</protein>
<feature type="compositionally biased region" description="Basic and acidic residues" evidence="2">
    <location>
        <begin position="354"/>
        <end position="394"/>
    </location>
</feature>
<comment type="caution">
    <text evidence="4">The sequence shown here is derived from an EMBL/GenBank/DDBJ whole genome shotgun (WGS) entry which is preliminary data.</text>
</comment>
<feature type="compositionally biased region" description="Basic and acidic residues" evidence="2">
    <location>
        <begin position="144"/>
        <end position="155"/>
    </location>
</feature>
<evidence type="ECO:0000313" key="4">
    <source>
        <dbReference type="EMBL" id="TBW71695.1"/>
    </source>
</evidence>